<dbReference type="AlphaFoldDB" id="A0A6B0UM38"/>
<protein>
    <submittedName>
        <fullName evidence="2">Putative secreted protein</fullName>
    </submittedName>
</protein>
<keyword evidence="1" id="KW-0732">Signal</keyword>
<feature type="signal peptide" evidence="1">
    <location>
        <begin position="1"/>
        <end position="27"/>
    </location>
</feature>
<accession>A0A6B0UM38</accession>
<name>A0A6B0UM38_IXORI</name>
<sequence>MRAFRVAGACLGLLFRICAILLAVCEGRELLAAVRSGLRWDGLAFSGFRVVLGGRSHLMAGVTMTRIGASLRVGAGVLRPGSHSFAHHDEAKCQQDNRLGSAHKVSGHYFSFWYNLS</sequence>
<evidence type="ECO:0000256" key="1">
    <source>
        <dbReference type="SAM" id="SignalP"/>
    </source>
</evidence>
<dbReference type="EMBL" id="GIFC01008659">
    <property type="protein sequence ID" value="MXU90742.1"/>
    <property type="molecule type" value="Transcribed_RNA"/>
</dbReference>
<evidence type="ECO:0000313" key="2">
    <source>
        <dbReference type="EMBL" id="MXU90742.1"/>
    </source>
</evidence>
<proteinExistence type="predicted"/>
<reference evidence="2" key="1">
    <citation type="submission" date="2019-12" db="EMBL/GenBank/DDBJ databases">
        <title>An insight into the sialome of adult female Ixodes ricinus ticks feeding for 6 days.</title>
        <authorList>
            <person name="Perner J."/>
            <person name="Ribeiro J.M.C."/>
        </authorList>
    </citation>
    <scope>NUCLEOTIDE SEQUENCE</scope>
    <source>
        <strain evidence="2">Semi-engorged</strain>
        <tissue evidence="2">Salivary glands</tissue>
    </source>
</reference>
<organism evidence="2">
    <name type="scientific">Ixodes ricinus</name>
    <name type="common">Common tick</name>
    <name type="synonym">Acarus ricinus</name>
    <dbReference type="NCBI Taxonomy" id="34613"/>
    <lineage>
        <taxon>Eukaryota</taxon>
        <taxon>Metazoa</taxon>
        <taxon>Ecdysozoa</taxon>
        <taxon>Arthropoda</taxon>
        <taxon>Chelicerata</taxon>
        <taxon>Arachnida</taxon>
        <taxon>Acari</taxon>
        <taxon>Parasitiformes</taxon>
        <taxon>Ixodida</taxon>
        <taxon>Ixodoidea</taxon>
        <taxon>Ixodidae</taxon>
        <taxon>Ixodinae</taxon>
        <taxon>Ixodes</taxon>
    </lineage>
</organism>
<feature type="chain" id="PRO_5025594155" evidence="1">
    <location>
        <begin position="28"/>
        <end position="117"/>
    </location>
</feature>